<name>A0AAE3EPQ2_9FLAO</name>
<dbReference type="RefSeq" id="WP_237239653.1">
    <property type="nucleotide sequence ID" value="NZ_JAKKDU010000008.1"/>
</dbReference>
<proteinExistence type="predicted"/>
<protein>
    <submittedName>
        <fullName evidence="1">Uncharacterized protein</fullName>
    </submittedName>
</protein>
<evidence type="ECO:0000313" key="2">
    <source>
        <dbReference type="Proteomes" id="UP001199795"/>
    </source>
</evidence>
<sequence>MKKVILISFLFINTLIYGQTIISNSATVYLKNKKVLNGEMRMGLKGLRIKHNSKKFKVYMGKEIDSVHISTENEVYKFEYIPLKHSKGNFKDYKLMQPVFVGKKITLYNYSEAVYMSNGFGMYGKTGGSFSFLYAIRNNEKIPTRIGSNFGFHKGFRKEGPKYFKDCPDLVSKINNDIFTKENIIDAFKFYETTCAK</sequence>
<dbReference type="Proteomes" id="UP001199795">
    <property type="component" value="Unassembled WGS sequence"/>
</dbReference>
<organism evidence="1 2">
    <name type="scientific">Wocania arenilitoris</name>
    <dbReference type="NCBI Taxonomy" id="2044858"/>
    <lineage>
        <taxon>Bacteria</taxon>
        <taxon>Pseudomonadati</taxon>
        <taxon>Bacteroidota</taxon>
        <taxon>Flavobacteriia</taxon>
        <taxon>Flavobacteriales</taxon>
        <taxon>Flavobacteriaceae</taxon>
        <taxon>Wocania</taxon>
    </lineage>
</organism>
<reference evidence="1" key="1">
    <citation type="submission" date="2022-01" db="EMBL/GenBank/DDBJ databases">
        <title>Draft genome sequence of Sabulilitoribacter arenilitoris KCTC 52401.</title>
        <authorList>
            <person name="Oh J.-S."/>
        </authorList>
    </citation>
    <scope>NUCLEOTIDE SEQUENCE</scope>
    <source>
        <strain evidence="1">HMF6543</strain>
    </source>
</reference>
<comment type="caution">
    <text evidence="1">The sequence shown here is derived from an EMBL/GenBank/DDBJ whole genome shotgun (WGS) entry which is preliminary data.</text>
</comment>
<evidence type="ECO:0000313" key="1">
    <source>
        <dbReference type="EMBL" id="MCF7568307.1"/>
    </source>
</evidence>
<dbReference type="EMBL" id="JAKKDU010000008">
    <property type="protein sequence ID" value="MCF7568307.1"/>
    <property type="molecule type" value="Genomic_DNA"/>
</dbReference>
<accession>A0AAE3EPQ2</accession>
<dbReference type="AlphaFoldDB" id="A0AAE3EPQ2"/>
<gene>
    <name evidence="1" type="ORF">L3X37_08015</name>
</gene>
<keyword evidence="2" id="KW-1185">Reference proteome</keyword>